<dbReference type="GO" id="GO:0005665">
    <property type="term" value="C:RNA polymerase II, core complex"/>
    <property type="evidence" value="ECO:0007669"/>
    <property type="project" value="UniProtKB-ARBA"/>
</dbReference>
<keyword evidence="2" id="KW-0240">DNA-directed RNA polymerase</keyword>
<dbReference type="Proteomes" id="UP001530400">
    <property type="component" value="Unassembled WGS sequence"/>
</dbReference>
<gene>
    <name evidence="7" type="ORF">ACHAWO_012896</name>
</gene>
<comment type="caution">
    <text evidence="7">The sequence shown here is derived from an EMBL/GenBank/DDBJ whole genome shotgun (WGS) entry which is preliminary data.</text>
</comment>
<dbReference type="InterPro" id="IPR036603">
    <property type="entry name" value="RBP11-like"/>
</dbReference>
<evidence type="ECO:0000259" key="6">
    <source>
        <dbReference type="Pfam" id="PF13656"/>
    </source>
</evidence>
<dbReference type="InterPro" id="IPR008193">
    <property type="entry name" value="RNA_pol_Rpb11_13-16kDa_CS"/>
</dbReference>
<protein>
    <recommendedName>
        <fullName evidence="6">DNA-directed RNA polymerase RBP11-like dimerisation domain-containing protein</fullName>
    </recommendedName>
</protein>
<dbReference type="InterPro" id="IPR009025">
    <property type="entry name" value="RBP11-like_dimer"/>
</dbReference>
<evidence type="ECO:0000256" key="1">
    <source>
        <dbReference type="ARBA" id="ARBA00004123"/>
    </source>
</evidence>
<keyword evidence="8" id="KW-1185">Reference proteome</keyword>
<evidence type="ECO:0000256" key="3">
    <source>
        <dbReference type="ARBA" id="ARBA00023163"/>
    </source>
</evidence>
<dbReference type="PANTHER" id="PTHR13946">
    <property type="entry name" value="DNA-DIRECTED RNA POLYMERASE I,II,III"/>
    <property type="match status" value="1"/>
</dbReference>
<comment type="subcellular location">
    <subcellularLocation>
        <location evidence="1">Nucleus</location>
    </subcellularLocation>
</comment>
<keyword evidence="4" id="KW-0539">Nucleus</keyword>
<name>A0ABD3NS31_9STRA</name>
<dbReference type="AlphaFoldDB" id="A0ABD3NS31"/>
<dbReference type="PANTHER" id="PTHR13946:SF16">
    <property type="entry name" value="DNA-DIRECTED RNA POLYMERASE II SUBUNIT RPB11"/>
    <property type="match status" value="1"/>
</dbReference>
<dbReference type="Pfam" id="PF13656">
    <property type="entry name" value="RNA_pol_L_2"/>
    <property type="match status" value="1"/>
</dbReference>
<feature type="domain" description="DNA-directed RNA polymerase RBP11-like dimerisation" evidence="6">
    <location>
        <begin position="32"/>
        <end position="104"/>
    </location>
</feature>
<proteinExistence type="inferred from homology"/>
<comment type="similarity">
    <text evidence="5">Belongs to the archaeal Rpo11/eukaryotic RPB11/RPC19 RNA polymerase subunit family.</text>
</comment>
<evidence type="ECO:0000313" key="7">
    <source>
        <dbReference type="EMBL" id="KAL3778229.1"/>
    </source>
</evidence>
<organism evidence="7 8">
    <name type="scientific">Cyclotella atomus</name>
    <dbReference type="NCBI Taxonomy" id="382360"/>
    <lineage>
        <taxon>Eukaryota</taxon>
        <taxon>Sar</taxon>
        <taxon>Stramenopiles</taxon>
        <taxon>Ochrophyta</taxon>
        <taxon>Bacillariophyta</taxon>
        <taxon>Coscinodiscophyceae</taxon>
        <taxon>Thalassiosirophycidae</taxon>
        <taxon>Stephanodiscales</taxon>
        <taxon>Stephanodiscaceae</taxon>
        <taxon>Cyclotella</taxon>
    </lineage>
</organism>
<evidence type="ECO:0000313" key="8">
    <source>
        <dbReference type="Proteomes" id="UP001530400"/>
    </source>
</evidence>
<sequence>MNAPERSAAFILDDDEEKIEYAADTKVSNAGTFTLNKEDHTMSNLLRMQLLRDPQVKFAGYMHPHPLVHKIHLKIQTTTSQVAPAETLSAAIEDLSNETDHLITQVTDAIEKWKRENDTGMMGM</sequence>
<dbReference type="EMBL" id="JALLPJ020000997">
    <property type="protein sequence ID" value="KAL3778229.1"/>
    <property type="molecule type" value="Genomic_DNA"/>
</dbReference>
<dbReference type="SUPFAM" id="SSF55257">
    <property type="entry name" value="RBP11-like subunits of RNA polymerase"/>
    <property type="match status" value="1"/>
</dbReference>
<evidence type="ECO:0000256" key="5">
    <source>
        <dbReference type="ARBA" id="ARBA00025751"/>
    </source>
</evidence>
<dbReference type="InterPro" id="IPR037685">
    <property type="entry name" value="RBP11"/>
</dbReference>
<accession>A0ABD3NS31</accession>
<reference evidence="7 8" key="1">
    <citation type="submission" date="2024-10" db="EMBL/GenBank/DDBJ databases">
        <title>Updated reference genomes for cyclostephanoid diatoms.</title>
        <authorList>
            <person name="Roberts W.R."/>
            <person name="Alverson A.J."/>
        </authorList>
    </citation>
    <scope>NUCLEOTIDE SEQUENCE [LARGE SCALE GENOMIC DNA]</scope>
    <source>
        <strain evidence="7 8">AJA010-31</strain>
    </source>
</reference>
<keyword evidence="3" id="KW-0804">Transcription</keyword>
<dbReference type="Gene3D" id="3.30.1360.10">
    <property type="entry name" value="RNA polymerase, RBP11-like subunit"/>
    <property type="match status" value="1"/>
</dbReference>
<dbReference type="CDD" id="cd06926">
    <property type="entry name" value="RNAP_II_RPB11"/>
    <property type="match status" value="1"/>
</dbReference>
<evidence type="ECO:0000256" key="4">
    <source>
        <dbReference type="ARBA" id="ARBA00023242"/>
    </source>
</evidence>
<dbReference type="InterPro" id="IPR022905">
    <property type="entry name" value="Rpo11-like"/>
</dbReference>
<evidence type="ECO:0000256" key="2">
    <source>
        <dbReference type="ARBA" id="ARBA00022478"/>
    </source>
</evidence>
<dbReference type="PROSITE" id="PS01154">
    <property type="entry name" value="RNA_POL_L_13KD"/>
    <property type="match status" value="1"/>
</dbReference>
<dbReference type="HAMAP" id="MF_00261">
    <property type="entry name" value="RNApol_arch_Rpo11"/>
    <property type="match status" value="1"/>
</dbReference>